<dbReference type="GO" id="GO:0006493">
    <property type="term" value="P:protein O-linked glycosylation"/>
    <property type="evidence" value="ECO:0007669"/>
    <property type="project" value="TreeGrafter"/>
</dbReference>
<proteinExistence type="predicted"/>
<accession>A0A813KHY8</accession>
<dbReference type="AlphaFoldDB" id="A0A813KHY8"/>
<name>A0A813KHY8_POLGL</name>
<evidence type="ECO:0000313" key="3">
    <source>
        <dbReference type="EMBL" id="CAE8701281.1"/>
    </source>
</evidence>
<dbReference type="Gene3D" id="3.90.550.10">
    <property type="entry name" value="Spore Coat Polysaccharide Biosynthesis Protein SpsA, Chain A"/>
    <property type="match status" value="1"/>
</dbReference>
<dbReference type="Pfam" id="PF00535">
    <property type="entry name" value="Glycos_transf_2"/>
    <property type="match status" value="1"/>
</dbReference>
<protein>
    <recommendedName>
        <fullName evidence="2">Glycosyltransferase 2-like domain-containing protein</fullName>
    </recommendedName>
</protein>
<comment type="caution">
    <text evidence="3">The sequence shown here is derived from an EMBL/GenBank/DDBJ whole genome shotgun (WGS) entry which is preliminary data.</text>
</comment>
<dbReference type="InterPro" id="IPR029044">
    <property type="entry name" value="Nucleotide-diphossugar_trans"/>
</dbReference>
<organism evidence="3 4">
    <name type="scientific">Polarella glacialis</name>
    <name type="common">Dinoflagellate</name>
    <dbReference type="NCBI Taxonomy" id="89957"/>
    <lineage>
        <taxon>Eukaryota</taxon>
        <taxon>Sar</taxon>
        <taxon>Alveolata</taxon>
        <taxon>Dinophyceae</taxon>
        <taxon>Suessiales</taxon>
        <taxon>Suessiaceae</taxon>
        <taxon>Polarella</taxon>
    </lineage>
</organism>
<dbReference type="PANTHER" id="PTHR11675:SF126">
    <property type="entry name" value="RICIN B LECTIN DOMAIN-CONTAINING PROTEIN"/>
    <property type="match status" value="1"/>
</dbReference>
<feature type="non-terminal residue" evidence="3">
    <location>
        <position position="1"/>
    </location>
</feature>
<dbReference type="GO" id="GO:0005794">
    <property type="term" value="C:Golgi apparatus"/>
    <property type="evidence" value="ECO:0007669"/>
    <property type="project" value="TreeGrafter"/>
</dbReference>
<reference evidence="3" key="1">
    <citation type="submission" date="2021-02" db="EMBL/GenBank/DDBJ databases">
        <authorList>
            <person name="Dougan E. K."/>
            <person name="Rhodes N."/>
            <person name="Thang M."/>
            <person name="Chan C."/>
        </authorList>
    </citation>
    <scope>NUCLEOTIDE SEQUENCE</scope>
</reference>
<feature type="domain" description="Glycosyltransferase 2-like" evidence="2">
    <location>
        <begin position="49"/>
        <end position="170"/>
    </location>
</feature>
<evidence type="ECO:0000256" key="1">
    <source>
        <dbReference type="ARBA" id="ARBA00023157"/>
    </source>
</evidence>
<dbReference type="InterPro" id="IPR001173">
    <property type="entry name" value="Glyco_trans_2-like"/>
</dbReference>
<sequence length="193" mass="20945">AAAIATSTFLLGACYVERPTALVSNGRQDTRASIVAPLLQASDHIETLSVVLPCAFEGAFAQKTIDSVWRHTKPHRLKEIIVVDDGSIPPLSLTLPQPLRLLRGGFEPGPGLPVRLIRHNKTRGLIAAKKTGGDAAEGDVIVFFDCHVKPRDGWEDAFLKQMHRAGDHRTMVVPTITSLDPDSWEEIPSAASQ</sequence>
<dbReference type="EMBL" id="CAJNNW010029723">
    <property type="protein sequence ID" value="CAE8701281.1"/>
    <property type="molecule type" value="Genomic_DNA"/>
</dbReference>
<evidence type="ECO:0000313" key="4">
    <source>
        <dbReference type="Proteomes" id="UP000626109"/>
    </source>
</evidence>
<feature type="non-terminal residue" evidence="3">
    <location>
        <position position="193"/>
    </location>
</feature>
<dbReference type="PANTHER" id="PTHR11675">
    <property type="entry name" value="N-ACETYLGALACTOSAMINYLTRANSFERASE"/>
    <property type="match status" value="1"/>
</dbReference>
<keyword evidence="1" id="KW-1015">Disulfide bond</keyword>
<gene>
    <name evidence="3" type="ORF">PGLA2088_LOCUS31957</name>
</gene>
<dbReference type="SUPFAM" id="SSF53448">
    <property type="entry name" value="Nucleotide-diphospho-sugar transferases"/>
    <property type="match status" value="1"/>
</dbReference>
<evidence type="ECO:0000259" key="2">
    <source>
        <dbReference type="Pfam" id="PF00535"/>
    </source>
</evidence>
<dbReference type="GO" id="GO:0004653">
    <property type="term" value="F:polypeptide N-acetylgalactosaminyltransferase activity"/>
    <property type="evidence" value="ECO:0007669"/>
    <property type="project" value="TreeGrafter"/>
</dbReference>
<dbReference type="Proteomes" id="UP000626109">
    <property type="component" value="Unassembled WGS sequence"/>
</dbReference>